<protein>
    <submittedName>
        <fullName evidence="1">Uncharacterized protein</fullName>
    </submittedName>
</protein>
<name>A0ABR2PU58_9ROSI</name>
<gene>
    <name evidence="1" type="ORF">V6N11_044878</name>
</gene>
<keyword evidence="2" id="KW-1185">Reference proteome</keyword>
<evidence type="ECO:0000313" key="2">
    <source>
        <dbReference type="Proteomes" id="UP001396334"/>
    </source>
</evidence>
<proteinExistence type="predicted"/>
<accession>A0ABR2PU58</accession>
<dbReference type="EMBL" id="JBBPBN010000051">
    <property type="protein sequence ID" value="KAK8991985.1"/>
    <property type="molecule type" value="Genomic_DNA"/>
</dbReference>
<reference evidence="1 2" key="1">
    <citation type="journal article" date="2024" name="G3 (Bethesda)">
        <title>Genome assembly of Hibiscus sabdariffa L. provides insights into metabolisms of medicinal natural products.</title>
        <authorList>
            <person name="Kim T."/>
        </authorList>
    </citation>
    <scope>NUCLEOTIDE SEQUENCE [LARGE SCALE GENOMIC DNA]</scope>
    <source>
        <strain evidence="1">TK-2024</strain>
        <tissue evidence="1">Old leaves</tissue>
    </source>
</reference>
<comment type="caution">
    <text evidence="1">The sequence shown here is derived from an EMBL/GenBank/DDBJ whole genome shotgun (WGS) entry which is preliminary data.</text>
</comment>
<evidence type="ECO:0000313" key="1">
    <source>
        <dbReference type="EMBL" id="KAK8991985.1"/>
    </source>
</evidence>
<dbReference type="Proteomes" id="UP001396334">
    <property type="component" value="Unassembled WGS sequence"/>
</dbReference>
<organism evidence="1 2">
    <name type="scientific">Hibiscus sabdariffa</name>
    <name type="common">roselle</name>
    <dbReference type="NCBI Taxonomy" id="183260"/>
    <lineage>
        <taxon>Eukaryota</taxon>
        <taxon>Viridiplantae</taxon>
        <taxon>Streptophyta</taxon>
        <taxon>Embryophyta</taxon>
        <taxon>Tracheophyta</taxon>
        <taxon>Spermatophyta</taxon>
        <taxon>Magnoliopsida</taxon>
        <taxon>eudicotyledons</taxon>
        <taxon>Gunneridae</taxon>
        <taxon>Pentapetalae</taxon>
        <taxon>rosids</taxon>
        <taxon>malvids</taxon>
        <taxon>Malvales</taxon>
        <taxon>Malvaceae</taxon>
        <taxon>Malvoideae</taxon>
        <taxon>Hibiscus</taxon>
    </lineage>
</organism>
<sequence>MIRNLTSQDFAKDDTVDWPLFFGAALWSLWIMQRVEDESSPKLLLLPRPADTSAWLPPNVGWCKINTDGTQCSSIRPADGILQVRSVLDAEPELWGIAYRRVCAELDHPGAANPLLEGTESSSFGAAYCSRLGESNWDVSFLRANRASNKVADGLPKLGRAHSFGLQIFASPPDAIVELDRKIN</sequence>